<evidence type="ECO:0000313" key="4">
    <source>
        <dbReference type="Proteomes" id="UP001519345"/>
    </source>
</evidence>
<keyword evidence="2" id="KW-0472">Membrane</keyword>
<feature type="region of interest" description="Disordered" evidence="1">
    <location>
        <begin position="1"/>
        <end position="34"/>
    </location>
</feature>
<name>A0ABS4IHU2_9BACI</name>
<dbReference type="Proteomes" id="UP001519345">
    <property type="component" value="Unassembled WGS sequence"/>
</dbReference>
<evidence type="ECO:0000313" key="3">
    <source>
        <dbReference type="EMBL" id="MBP1970501.1"/>
    </source>
</evidence>
<dbReference type="InterPro" id="IPR045946">
    <property type="entry name" value="DUF6366"/>
</dbReference>
<organism evidence="3 4">
    <name type="scientific">Virgibacillus natechei</name>
    <dbReference type="NCBI Taxonomy" id="1216297"/>
    <lineage>
        <taxon>Bacteria</taxon>
        <taxon>Bacillati</taxon>
        <taxon>Bacillota</taxon>
        <taxon>Bacilli</taxon>
        <taxon>Bacillales</taxon>
        <taxon>Bacillaceae</taxon>
        <taxon>Virgibacillus</taxon>
    </lineage>
</organism>
<dbReference type="RefSeq" id="WP_209463630.1">
    <property type="nucleotide sequence ID" value="NZ_CP110224.1"/>
</dbReference>
<gene>
    <name evidence="3" type="ORF">J2Z83_002622</name>
</gene>
<dbReference type="Pfam" id="PF19893">
    <property type="entry name" value="DUF6366"/>
    <property type="match status" value="1"/>
</dbReference>
<comment type="caution">
    <text evidence="3">The sequence shown here is derived from an EMBL/GenBank/DDBJ whole genome shotgun (WGS) entry which is preliminary data.</text>
</comment>
<feature type="compositionally biased region" description="Basic and acidic residues" evidence="1">
    <location>
        <begin position="8"/>
        <end position="21"/>
    </location>
</feature>
<accession>A0ABS4IHU2</accession>
<reference evidence="3 4" key="1">
    <citation type="submission" date="2021-03" db="EMBL/GenBank/DDBJ databases">
        <title>Genomic Encyclopedia of Type Strains, Phase IV (KMG-IV): sequencing the most valuable type-strain genomes for metagenomic binning, comparative biology and taxonomic classification.</title>
        <authorList>
            <person name="Goeker M."/>
        </authorList>
    </citation>
    <scope>NUCLEOTIDE SEQUENCE [LARGE SCALE GENOMIC DNA]</scope>
    <source>
        <strain evidence="3 4">DSM 25609</strain>
    </source>
</reference>
<keyword evidence="4" id="KW-1185">Reference proteome</keyword>
<evidence type="ECO:0000256" key="2">
    <source>
        <dbReference type="SAM" id="Phobius"/>
    </source>
</evidence>
<evidence type="ECO:0008006" key="5">
    <source>
        <dbReference type="Google" id="ProtNLM"/>
    </source>
</evidence>
<proteinExistence type="predicted"/>
<protein>
    <recommendedName>
        <fullName evidence="5">Phage capsid protein</fullName>
    </recommendedName>
</protein>
<evidence type="ECO:0000256" key="1">
    <source>
        <dbReference type="SAM" id="MobiDB-lite"/>
    </source>
</evidence>
<keyword evidence="2" id="KW-1133">Transmembrane helix</keyword>
<feature type="transmembrane region" description="Helical" evidence="2">
    <location>
        <begin position="48"/>
        <end position="70"/>
    </location>
</feature>
<sequence length="72" mass="8069">MSSDNETPEERRERLRQEEWKNNNPGGVFNDATNRTSNGSLVDLVGGLGWKGTGILILVLIVGFIIYAVFFR</sequence>
<dbReference type="EMBL" id="JAGGKX010000014">
    <property type="protein sequence ID" value="MBP1970501.1"/>
    <property type="molecule type" value="Genomic_DNA"/>
</dbReference>
<keyword evidence="2" id="KW-0812">Transmembrane</keyword>